<protein>
    <submittedName>
        <fullName evidence="2">Uncharacterized protein</fullName>
    </submittedName>
</protein>
<feature type="region of interest" description="Disordered" evidence="1">
    <location>
        <begin position="206"/>
        <end position="243"/>
    </location>
</feature>
<name>A0AAN9TNP9_9HEMI</name>
<evidence type="ECO:0000256" key="1">
    <source>
        <dbReference type="SAM" id="MobiDB-lite"/>
    </source>
</evidence>
<accession>A0AAN9TNP9</accession>
<sequence length="377" mass="42297">MRMAKPKQPYHINVITCEFFLNYEESARLTSLRPGKKVGDPTVVDICQLLYKPNGEIQFELNYNDDFESFPRTKPGKVICLRDLSSLFRKAYEASITFTNAANGFECTGIYPYNPNVFTDEDFAPAEVTERNLDPNSEAGIIATESSSNPQDFSNPEINSIAEEVEIEALEMVVEMDMNIPVLYDLPNMTGVRVLPIEILPLPQAPNRSSTTRKGLRSEIMTSSPMRKELEEKENTAPKRKKEVQKATKKMKVKAAVAETQREVKTLPNLLERGWLHVGASQLPYLWTVPLVDEHSVGMSLCMSPELLTEEEEALLNNYGTLCQVVQRVPVVDVLADNIIYNPPPPSTSSLINLLNPEIQIPIPSYNPSKFSPTSDD</sequence>
<dbReference type="AlphaFoldDB" id="A0AAN9TNP9"/>
<gene>
    <name evidence="2" type="ORF">V9T40_010007</name>
</gene>
<dbReference type="Proteomes" id="UP001367676">
    <property type="component" value="Unassembled WGS sequence"/>
</dbReference>
<proteinExistence type="predicted"/>
<keyword evidence="3" id="KW-1185">Reference proteome</keyword>
<evidence type="ECO:0000313" key="3">
    <source>
        <dbReference type="Proteomes" id="UP001367676"/>
    </source>
</evidence>
<reference evidence="2 3" key="1">
    <citation type="submission" date="2024-03" db="EMBL/GenBank/DDBJ databases">
        <title>Adaptation during the transition from Ophiocordyceps entomopathogen to insect associate is accompanied by gene loss and intensified selection.</title>
        <authorList>
            <person name="Ward C.M."/>
            <person name="Onetto C.A."/>
            <person name="Borneman A.R."/>
        </authorList>
    </citation>
    <scope>NUCLEOTIDE SEQUENCE [LARGE SCALE GENOMIC DNA]</scope>
    <source>
        <strain evidence="2">AWRI1</strain>
        <tissue evidence="2">Single Adult Female</tissue>
    </source>
</reference>
<evidence type="ECO:0000313" key="2">
    <source>
        <dbReference type="EMBL" id="KAK7597782.1"/>
    </source>
</evidence>
<organism evidence="2 3">
    <name type="scientific">Parthenolecanium corni</name>
    <dbReference type="NCBI Taxonomy" id="536013"/>
    <lineage>
        <taxon>Eukaryota</taxon>
        <taxon>Metazoa</taxon>
        <taxon>Ecdysozoa</taxon>
        <taxon>Arthropoda</taxon>
        <taxon>Hexapoda</taxon>
        <taxon>Insecta</taxon>
        <taxon>Pterygota</taxon>
        <taxon>Neoptera</taxon>
        <taxon>Paraneoptera</taxon>
        <taxon>Hemiptera</taxon>
        <taxon>Sternorrhyncha</taxon>
        <taxon>Coccoidea</taxon>
        <taxon>Coccidae</taxon>
        <taxon>Parthenolecanium</taxon>
    </lineage>
</organism>
<comment type="caution">
    <text evidence="2">The sequence shown here is derived from an EMBL/GenBank/DDBJ whole genome shotgun (WGS) entry which is preliminary data.</text>
</comment>
<dbReference type="EMBL" id="JBBCAQ010000017">
    <property type="protein sequence ID" value="KAK7597782.1"/>
    <property type="molecule type" value="Genomic_DNA"/>
</dbReference>
<feature type="compositionally biased region" description="Basic and acidic residues" evidence="1">
    <location>
        <begin position="226"/>
        <end position="237"/>
    </location>
</feature>